<protein>
    <submittedName>
        <fullName evidence="1">Uncharacterized protein</fullName>
    </submittedName>
</protein>
<gene>
    <name evidence="1" type="ORF">SNOG_07406</name>
</gene>
<dbReference type="KEGG" id="pno:SNOG_07406"/>
<dbReference type="Proteomes" id="UP000001055">
    <property type="component" value="Unassembled WGS sequence"/>
</dbReference>
<sequence length="49" mass="5309">MARDLNRGKDTWDTERAGIIASKSNGKALYMASGYGTDCLLLHPGRLPS</sequence>
<dbReference type="AlphaFoldDB" id="Q0ULF8"/>
<name>Q0ULF8_PHANO</name>
<evidence type="ECO:0000313" key="2">
    <source>
        <dbReference type="Proteomes" id="UP000001055"/>
    </source>
</evidence>
<dbReference type="RefSeq" id="XP_001797740.1">
    <property type="nucleotide sequence ID" value="XM_001797688.1"/>
</dbReference>
<organism evidence="1 2">
    <name type="scientific">Phaeosphaeria nodorum (strain SN15 / ATCC MYA-4574 / FGSC 10173)</name>
    <name type="common">Glume blotch fungus</name>
    <name type="synonym">Parastagonospora nodorum</name>
    <dbReference type="NCBI Taxonomy" id="321614"/>
    <lineage>
        <taxon>Eukaryota</taxon>
        <taxon>Fungi</taxon>
        <taxon>Dikarya</taxon>
        <taxon>Ascomycota</taxon>
        <taxon>Pezizomycotina</taxon>
        <taxon>Dothideomycetes</taxon>
        <taxon>Pleosporomycetidae</taxon>
        <taxon>Pleosporales</taxon>
        <taxon>Pleosporineae</taxon>
        <taxon>Phaeosphaeriaceae</taxon>
        <taxon>Parastagonospora</taxon>
    </lineage>
</organism>
<evidence type="ECO:0000313" key="1">
    <source>
        <dbReference type="EMBL" id="EAT84872.1"/>
    </source>
</evidence>
<proteinExistence type="predicted"/>
<reference evidence="2" key="1">
    <citation type="journal article" date="2007" name="Plant Cell">
        <title>Dothideomycete-plant interactions illuminated by genome sequencing and EST analysis of the wheat pathogen Stagonospora nodorum.</title>
        <authorList>
            <person name="Hane J.K."/>
            <person name="Lowe R.G."/>
            <person name="Solomon P.S."/>
            <person name="Tan K.C."/>
            <person name="Schoch C.L."/>
            <person name="Spatafora J.W."/>
            <person name="Crous P.W."/>
            <person name="Kodira C."/>
            <person name="Birren B.W."/>
            <person name="Galagan J.E."/>
            <person name="Torriani S.F."/>
            <person name="McDonald B.A."/>
            <person name="Oliver R.P."/>
        </authorList>
    </citation>
    <scope>NUCLEOTIDE SEQUENCE [LARGE SCALE GENOMIC DNA]</scope>
    <source>
        <strain evidence="2">SN15 / ATCC MYA-4574 / FGSC 10173</strain>
    </source>
</reference>
<dbReference type="EMBL" id="CH445335">
    <property type="protein sequence ID" value="EAT84872.1"/>
    <property type="molecule type" value="Genomic_DNA"/>
</dbReference>
<dbReference type="HOGENOM" id="CLU_3143588_0_0_1"/>
<dbReference type="InParanoid" id="Q0ULF8"/>
<dbReference type="GeneID" id="5974633"/>
<accession>Q0ULF8</accession>